<keyword evidence="4" id="KW-0804">Transcription</keyword>
<dbReference type="Gene3D" id="3.40.190.290">
    <property type="match status" value="1"/>
</dbReference>
<evidence type="ECO:0000313" key="6">
    <source>
        <dbReference type="EMBL" id="TCC08793.1"/>
    </source>
</evidence>
<dbReference type="FunFam" id="1.10.10.10:FF:000001">
    <property type="entry name" value="LysR family transcriptional regulator"/>
    <property type="match status" value="1"/>
</dbReference>
<evidence type="ECO:0000256" key="1">
    <source>
        <dbReference type="ARBA" id="ARBA00009437"/>
    </source>
</evidence>
<evidence type="ECO:0000259" key="5">
    <source>
        <dbReference type="PROSITE" id="PS50931"/>
    </source>
</evidence>
<dbReference type="Pfam" id="PF03466">
    <property type="entry name" value="LysR_substrate"/>
    <property type="match status" value="1"/>
</dbReference>
<dbReference type="GO" id="GO:0005829">
    <property type="term" value="C:cytosol"/>
    <property type="evidence" value="ECO:0007669"/>
    <property type="project" value="TreeGrafter"/>
</dbReference>
<dbReference type="PANTHER" id="PTHR30419:SF8">
    <property type="entry name" value="NITROGEN ASSIMILATION TRANSCRIPTIONAL ACTIVATOR-RELATED"/>
    <property type="match status" value="1"/>
</dbReference>
<dbReference type="InterPro" id="IPR036388">
    <property type="entry name" value="WH-like_DNA-bd_sf"/>
</dbReference>
<dbReference type="PRINTS" id="PR00039">
    <property type="entry name" value="HTHLYSR"/>
</dbReference>
<comment type="caution">
    <text evidence="6">The sequence shown here is derived from an EMBL/GenBank/DDBJ whole genome shotgun (WGS) entry which is preliminary data.</text>
</comment>
<dbReference type="InterPro" id="IPR000847">
    <property type="entry name" value="LysR_HTH_N"/>
</dbReference>
<accession>A0A4R0HEQ1</accession>
<protein>
    <submittedName>
        <fullName evidence="6">LysR family transcriptional regulator</fullName>
    </submittedName>
</protein>
<dbReference type="InterPro" id="IPR005119">
    <property type="entry name" value="LysR_subst-bd"/>
</dbReference>
<dbReference type="Gene3D" id="1.10.10.10">
    <property type="entry name" value="Winged helix-like DNA-binding domain superfamily/Winged helix DNA-binding domain"/>
    <property type="match status" value="1"/>
</dbReference>
<reference evidence="6 7" key="1">
    <citation type="submission" date="2019-02" db="EMBL/GenBank/DDBJ databases">
        <title>Kribbella capetownensis sp. nov. and Kribbella speibonae sp. nov., isolated from soil.</title>
        <authorList>
            <person name="Curtis S.M."/>
            <person name="Norton I."/>
            <person name="Everest G.J."/>
            <person name="Meyers P.R."/>
        </authorList>
    </citation>
    <scope>NUCLEOTIDE SEQUENCE [LARGE SCALE GENOMIC DNA]</scope>
    <source>
        <strain evidence="6 7">KCTC 29219</strain>
    </source>
</reference>
<sequence>MDLTMLRQFVVVARLEHLSRAADELHVAQPSLSRTIARLESELGTPLFDRAARLRLNPAGVLFRGYVERALGELDAGRRAVTDAAVQGSGSVRLAAETFLALTESVAGFKRDHPAIEIELQQMSADEMPRRLRAQDIDLCVASQPVPSAGLESAVLLDEAVRVVTPLDHPLASRTSVAVEDLVDEPFVIARKGHWQRRLLDRLFADTGVTPRIVCESDEAAAIQELIRAGLGIGFNPDFARRSIPSYPVAAIPVDHPECRRTLSLLWSADASLTTAAQLMRTAITTWNWSGLDSE</sequence>
<dbReference type="PANTHER" id="PTHR30419">
    <property type="entry name" value="HTH-TYPE TRANSCRIPTIONAL REGULATOR YBHD"/>
    <property type="match status" value="1"/>
</dbReference>
<dbReference type="GO" id="GO:0003700">
    <property type="term" value="F:DNA-binding transcription factor activity"/>
    <property type="evidence" value="ECO:0007669"/>
    <property type="project" value="InterPro"/>
</dbReference>
<dbReference type="SUPFAM" id="SSF46785">
    <property type="entry name" value="Winged helix' DNA-binding domain"/>
    <property type="match status" value="1"/>
</dbReference>
<dbReference type="InterPro" id="IPR050950">
    <property type="entry name" value="HTH-type_LysR_regulators"/>
</dbReference>
<dbReference type="Pfam" id="PF00126">
    <property type="entry name" value="HTH_1"/>
    <property type="match status" value="1"/>
</dbReference>
<evidence type="ECO:0000256" key="3">
    <source>
        <dbReference type="ARBA" id="ARBA00023125"/>
    </source>
</evidence>
<dbReference type="Proteomes" id="UP000292346">
    <property type="component" value="Unassembled WGS sequence"/>
</dbReference>
<keyword evidence="2" id="KW-0805">Transcription regulation</keyword>
<dbReference type="EMBL" id="SJJZ01000002">
    <property type="protein sequence ID" value="TCC08793.1"/>
    <property type="molecule type" value="Genomic_DNA"/>
</dbReference>
<gene>
    <name evidence="6" type="ORF">E0H45_18510</name>
</gene>
<dbReference type="AlphaFoldDB" id="A0A4R0HEQ1"/>
<evidence type="ECO:0000313" key="7">
    <source>
        <dbReference type="Proteomes" id="UP000292346"/>
    </source>
</evidence>
<dbReference type="CDD" id="cd05466">
    <property type="entry name" value="PBP2_LTTR_substrate"/>
    <property type="match status" value="1"/>
</dbReference>
<dbReference type="InterPro" id="IPR036390">
    <property type="entry name" value="WH_DNA-bd_sf"/>
</dbReference>
<name>A0A4R0HEQ1_9ACTN</name>
<dbReference type="PROSITE" id="PS50931">
    <property type="entry name" value="HTH_LYSR"/>
    <property type="match status" value="1"/>
</dbReference>
<dbReference type="OrthoDB" id="3181812at2"/>
<dbReference type="GO" id="GO:0003677">
    <property type="term" value="F:DNA binding"/>
    <property type="evidence" value="ECO:0007669"/>
    <property type="project" value="UniProtKB-KW"/>
</dbReference>
<keyword evidence="7" id="KW-1185">Reference proteome</keyword>
<dbReference type="SUPFAM" id="SSF53850">
    <property type="entry name" value="Periplasmic binding protein-like II"/>
    <property type="match status" value="1"/>
</dbReference>
<evidence type="ECO:0000256" key="2">
    <source>
        <dbReference type="ARBA" id="ARBA00023015"/>
    </source>
</evidence>
<proteinExistence type="inferred from homology"/>
<comment type="similarity">
    <text evidence="1">Belongs to the LysR transcriptional regulatory family.</text>
</comment>
<organism evidence="6 7">
    <name type="scientific">Kribbella soli</name>
    <dbReference type="NCBI Taxonomy" id="1124743"/>
    <lineage>
        <taxon>Bacteria</taxon>
        <taxon>Bacillati</taxon>
        <taxon>Actinomycetota</taxon>
        <taxon>Actinomycetes</taxon>
        <taxon>Propionibacteriales</taxon>
        <taxon>Kribbellaceae</taxon>
        <taxon>Kribbella</taxon>
    </lineage>
</organism>
<feature type="domain" description="HTH lysR-type" evidence="5">
    <location>
        <begin position="1"/>
        <end position="57"/>
    </location>
</feature>
<evidence type="ECO:0000256" key="4">
    <source>
        <dbReference type="ARBA" id="ARBA00023163"/>
    </source>
</evidence>
<keyword evidence="3" id="KW-0238">DNA-binding</keyword>